<keyword evidence="2" id="KW-0963">Cytoplasm</keyword>
<dbReference type="GO" id="GO:0006281">
    <property type="term" value="P:DNA repair"/>
    <property type="evidence" value="ECO:0007669"/>
    <property type="project" value="InterPro"/>
</dbReference>
<name>A0A8B9ABR5_PHODC</name>
<dbReference type="GO" id="GO:0016891">
    <property type="term" value="F:RNA endonuclease activity producing 5'-phosphomonoesters, hydrolytic mechanism"/>
    <property type="evidence" value="ECO:0007669"/>
    <property type="project" value="TreeGrafter"/>
</dbReference>
<protein>
    <submittedName>
        <fullName evidence="7">Uncharacterized protein LOC103721183 isoform X5</fullName>
    </submittedName>
</protein>
<dbReference type="PANTHER" id="PTHR28511">
    <property type="entry name" value="ENDONUCLEASE V"/>
    <property type="match status" value="1"/>
</dbReference>
<reference evidence="7" key="2">
    <citation type="submission" date="2025-08" db="UniProtKB">
        <authorList>
            <consortium name="RefSeq"/>
        </authorList>
    </citation>
    <scope>IDENTIFICATION</scope>
    <source>
        <tissue evidence="7">Young leaves</tissue>
    </source>
</reference>
<evidence type="ECO:0000256" key="3">
    <source>
        <dbReference type="ARBA" id="ARBA00022722"/>
    </source>
</evidence>
<evidence type="ECO:0000313" key="7">
    <source>
        <dbReference type="RefSeq" id="XP_038983965.1"/>
    </source>
</evidence>
<dbReference type="Pfam" id="PF04493">
    <property type="entry name" value="Endonuclease_5"/>
    <property type="match status" value="1"/>
</dbReference>
<dbReference type="Proteomes" id="UP000228380">
    <property type="component" value="Chromosome 7"/>
</dbReference>
<evidence type="ECO:0000256" key="5">
    <source>
        <dbReference type="ARBA" id="ARBA00022801"/>
    </source>
</evidence>
<gene>
    <name evidence="7" type="primary">LOC103721183</name>
</gene>
<dbReference type="Gene3D" id="3.30.2170.10">
    <property type="entry name" value="archaeoglobus fulgidus dsm 4304 superfamily"/>
    <property type="match status" value="1"/>
</dbReference>
<reference evidence="6" key="1">
    <citation type="journal article" date="2019" name="Nat. Commun.">
        <title>Genome-wide association mapping of date palm fruit traits.</title>
        <authorList>
            <person name="Hazzouri K.M."/>
            <person name="Gros-Balthazard M."/>
            <person name="Flowers J.M."/>
            <person name="Copetti D."/>
            <person name="Lemansour A."/>
            <person name="Lebrun M."/>
            <person name="Masmoudi K."/>
            <person name="Ferrand S."/>
            <person name="Dhar M.I."/>
            <person name="Fresquez Z.A."/>
            <person name="Rosas U."/>
            <person name="Zhang J."/>
            <person name="Talag J."/>
            <person name="Lee S."/>
            <person name="Kudrna D."/>
            <person name="Powell R.F."/>
            <person name="Leitch I.J."/>
            <person name="Krueger R.R."/>
            <person name="Wing R.A."/>
            <person name="Amiri K.M.A."/>
            <person name="Purugganan M.D."/>
        </authorList>
    </citation>
    <scope>NUCLEOTIDE SEQUENCE [LARGE SCALE GENOMIC DNA]</scope>
    <source>
        <strain evidence="6">cv. Khalas</strain>
    </source>
</reference>
<evidence type="ECO:0000313" key="6">
    <source>
        <dbReference type="Proteomes" id="UP000228380"/>
    </source>
</evidence>
<comment type="subcellular location">
    <subcellularLocation>
        <location evidence="1">Cytoplasm</location>
    </subcellularLocation>
</comment>
<keyword evidence="5" id="KW-0378">Hydrolase</keyword>
<keyword evidence="4" id="KW-0255">Endonuclease</keyword>
<evidence type="ECO:0000256" key="4">
    <source>
        <dbReference type="ARBA" id="ARBA00022759"/>
    </source>
</evidence>
<dbReference type="GO" id="GO:0005737">
    <property type="term" value="C:cytoplasm"/>
    <property type="evidence" value="ECO:0007669"/>
    <property type="project" value="UniProtKB-SubCell"/>
</dbReference>
<proteinExistence type="predicted"/>
<dbReference type="InterPro" id="IPR007581">
    <property type="entry name" value="Endonuclease-V"/>
</dbReference>
<keyword evidence="6" id="KW-1185">Reference proteome</keyword>
<dbReference type="GO" id="GO:0003727">
    <property type="term" value="F:single-stranded RNA binding"/>
    <property type="evidence" value="ECO:0007669"/>
    <property type="project" value="TreeGrafter"/>
</dbReference>
<sequence length="271" mass="30438">MVRHKIFVGRRRGISRFGKFPAVSVFSQLPATPCSDTAKLIDQHAISVYLKNLGIHKWMILPFEKMEAPSRCADRIGLSIPLPLIPNLTLLMNGWCFCCSKDLQSLLVFILVLLTSYLACRAQDLLKGKLIVEDDFTWIIPSHDSSSLEGFKTEKLKYIGGVDISFLKEDPSTACAALVILDADTLNVVHEEFDVTKLQIPYVPGFLAFREAPILLGLLDKLKHNAHPFYPQVWLMLACVGRGWMHTCGYAYLLYNYYIACDIHALICAAT</sequence>
<dbReference type="PANTHER" id="PTHR28511:SF1">
    <property type="entry name" value="ENDONUCLEASE V"/>
    <property type="match status" value="1"/>
</dbReference>
<evidence type="ECO:0000256" key="1">
    <source>
        <dbReference type="ARBA" id="ARBA00004496"/>
    </source>
</evidence>
<accession>A0A8B9ABR5</accession>
<keyword evidence="3" id="KW-0540">Nuclease</keyword>
<dbReference type="GeneID" id="103721183"/>
<dbReference type="RefSeq" id="XP_038983965.1">
    <property type="nucleotide sequence ID" value="XM_039128037.1"/>
</dbReference>
<dbReference type="GO" id="GO:0005730">
    <property type="term" value="C:nucleolus"/>
    <property type="evidence" value="ECO:0007669"/>
    <property type="project" value="TreeGrafter"/>
</dbReference>
<evidence type="ECO:0000256" key="2">
    <source>
        <dbReference type="ARBA" id="ARBA00022490"/>
    </source>
</evidence>
<dbReference type="AlphaFoldDB" id="A0A8B9ABR5"/>
<organism evidence="6 7">
    <name type="scientific">Phoenix dactylifera</name>
    <name type="common">Date palm</name>
    <dbReference type="NCBI Taxonomy" id="42345"/>
    <lineage>
        <taxon>Eukaryota</taxon>
        <taxon>Viridiplantae</taxon>
        <taxon>Streptophyta</taxon>
        <taxon>Embryophyta</taxon>
        <taxon>Tracheophyta</taxon>
        <taxon>Spermatophyta</taxon>
        <taxon>Magnoliopsida</taxon>
        <taxon>Liliopsida</taxon>
        <taxon>Arecaceae</taxon>
        <taxon>Coryphoideae</taxon>
        <taxon>Phoeniceae</taxon>
        <taxon>Phoenix</taxon>
    </lineage>
</organism>